<dbReference type="EMBL" id="KV878211">
    <property type="protein sequence ID" value="OJJ36867.1"/>
    <property type="molecule type" value="Genomic_DNA"/>
</dbReference>
<proteinExistence type="predicted"/>
<organism evidence="2 3">
    <name type="scientific">Aspergillus wentii DTO 134E9</name>
    <dbReference type="NCBI Taxonomy" id="1073089"/>
    <lineage>
        <taxon>Eukaryota</taxon>
        <taxon>Fungi</taxon>
        <taxon>Dikarya</taxon>
        <taxon>Ascomycota</taxon>
        <taxon>Pezizomycotina</taxon>
        <taxon>Eurotiomycetes</taxon>
        <taxon>Eurotiomycetidae</taxon>
        <taxon>Eurotiales</taxon>
        <taxon>Aspergillaceae</taxon>
        <taxon>Aspergillus</taxon>
        <taxon>Aspergillus subgen. Cremei</taxon>
    </lineage>
</organism>
<dbReference type="VEuPathDB" id="FungiDB:ASPWEDRAFT_432354"/>
<reference evidence="3" key="1">
    <citation type="journal article" date="2017" name="Genome Biol.">
        <title>Comparative genomics reveals high biological diversity and specific adaptations in the industrially and medically important fungal genus Aspergillus.</title>
        <authorList>
            <person name="de Vries R.P."/>
            <person name="Riley R."/>
            <person name="Wiebenga A."/>
            <person name="Aguilar-Osorio G."/>
            <person name="Amillis S."/>
            <person name="Uchima C.A."/>
            <person name="Anderluh G."/>
            <person name="Asadollahi M."/>
            <person name="Askin M."/>
            <person name="Barry K."/>
            <person name="Battaglia E."/>
            <person name="Bayram O."/>
            <person name="Benocci T."/>
            <person name="Braus-Stromeyer S.A."/>
            <person name="Caldana C."/>
            <person name="Canovas D."/>
            <person name="Cerqueira G.C."/>
            <person name="Chen F."/>
            <person name="Chen W."/>
            <person name="Choi C."/>
            <person name="Clum A."/>
            <person name="Dos Santos R.A."/>
            <person name="Damasio A.R."/>
            <person name="Diallinas G."/>
            <person name="Emri T."/>
            <person name="Fekete E."/>
            <person name="Flipphi M."/>
            <person name="Freyberg S."/>
            <person name="Gallo A."/>
            <person name="Gournas C."/>
            <person name="Habgood R."/>
            <person name="Hainaut M."/>
            <person name="Harispe M.L."/>
            <person name="Henrissat B."/>
            <person name="Hilden K.S."/>
            <person name="Hope R."/>
            <person name="Hossain A."/>
            <person name="Karabika E."/>
            <person name="Karaffa L."/>
            <person name="Karanyi Z."/>
            <person name="Krasevec N."/>
            <person name="Kuo A."/>
            <person name="Kusch H."/>
            <person name="LaButti K."/>
            <person name="Lagendijk E.L."/>
            <person name="Lapidus A."/>
            <person name="Levasseur A."/>
            <person name="Lindquist E."/>
            <person name="Lipzen A."/>
            <person name="Logrieco A.F."/>
            <person name="MacCabe A."/>
            <person name="Maekelae M.R."/>
            <person name="Malavazi I."/>
            <person name="Melin P."/>
            <person name="Meyer V."/>
            <person name="Mielnichuk N."/>
            <person name="Miskei M."/>
            <person name="Molnar A.P."/>
            <person name="Mule G."/>
            <person name="Ngan C.Y."/>
            <person name="Orejas M."/>
            <person name="Orosz E."/>
            <person name="Ouedraogo J.P."/>
            <person name="Overkamp K.M."/>
            <person name="Park H.-S."/>
            <person name="Perrone G."/>
            <person name="Piumi F."/>
            <person name="Punt P.J."/>
            <person name="Ram A.F."/>
            <person name="Ramon A."/>
            <person name="Rauscher S."/>
            <person name="Record E."/>
            <person name="Riano-Pachon D.M."/>
            <person name="Robert V."/>
            <person name="Roehrig J."/>
            <person name="Ruller R."/>
            <person name="Salamov A."/>
            <person name="Salih N.S."/>
            <person name="Samson R.A."/>
            <person name="Sandor E."/>
            <person name="Sanguinetti M."/>
            <person name="Schuetze T."/>
            <person name="Sepcic K."/>
            <person name="Shelest E."/>
            <person name="Sherlock G."/>
            <person name="Sophianopoulou V."/>
            <person name="Squina F.M."/>
            <person name="Sun H."/>
            <person name="Susca A."/>
            <person name="Todd R.B."/>
            <person name="Tsang A."/>
            <person name="Unkles S.E."/>
            <person name="van de Wiele N."/>
            <person name="van Rossen-Uffink D."/>
            <person name="Oliveira J.V."/>
            <person name="Vesth T.C."/>
            <person name="Visser J."/>
            <person name="Yu J.-H."/>
            <person name="Zhou M."/>
            <person name="Andersen M.R."/>
            <person name="Archer D.B."/>
            <person name="Baker S.E."/>
            <person name="Benoit I."/>
            <person name="Brakhage A.A."/>
            <person name="Braus G.H."/>
            <person name="Fischer R."/>
            <person name="Frisvad J.C."/>
            <person name="Goldman G.H."/>
            <person name="Houbraken J."/>
            <person name="Oakley B."/>
            <person name="Pocsi I."/>
            <person name="Scazzocchio C."/>
            <person name="Seiboth B."/>
            <person name="vanKuyk P.A."/>
            <person name="Wortman J."/>
            <person name="Dyer P.S."/>
            <person name="Grigoriev I.V."/>
        </authorList>
    </citation>
    <scope>NUCLEOTIDE SEQUENCE [LARGE SCALE GENOMIC DNA]</scope>
    <source>
        <strain evidence="3">DTO 134E9</strain>
    </source>
</reference>
<evidence type="ECO:0000313" key="3">
    <source>
        <dbReference type="Proteomes" id="UP000184383"/>
    </source>
</evidence>
<evidence type="ECO:0000256" key="1">
    <source>
        <dbReference type="SAM" id="Phobius"/>
    </source>
</evidence>
<protein>
    <submittedName>
        <fullName evidence="2">Uncharacterized protein</fullName>
    </submittedName>
</protein>
<keyword evidence="3" id="KW-1185">Reference proteome</keyword>
<keyword evidence="1" id="KW-0812">Transmembrane</keyword>
<keyword evidence="1" id="KW-0472">Membrane</keyword>
<dbReference type="RefSeq" id="XP_040690543.1">
    <property type="nucleotide sequence ID" value="XM_040835990.1"/>
</dbReference>
<dbReference type="GeneID" id="63751838"/>
<evidence type="ECO:0000313" key="2">
    <source>
        <dbReference type="EMBL" id="OJJ36867.1"/>
    </source>
</evidence>
<keyword evidence="1" id="KW-1133">Transmembrane helix</keyword>
<dbReference type="Proteomes" id="UP000184383">
    <property type="component" value="Unassembled WGS sequence"/>
</dbReference>
<name>A0A1L9RPX2_ASPWE</name>
<accession>A0A1L9RPX2</accession>
<gene>
    <name evidence="2" type="ORF">ASPWEDRAFT_432354</name>
</gene>
<feature type="transmembrane region" description="Helical" evidence="1">
    <location>
        <begin position="75"/>
        <end position="94"/>
    </location>
</feature>
<dbReference type="AlphaFoldDB" id="A0A1L9RPX2"/>
<sequence length="98" mass="10776">MRFPCYQVSARQSCLVSDSATLGLYLALIGPTALGPSSHCRRQNLVGIEDHDSGSPSPCRTICFQPFYKPTVLQLRLEASTVVLLLSFLISTFVPKRC</sequence>